<dbReference type="Proteomes" id="UP000013996">
    <property type="component" value="Unassembled WGS sequence"/>
</dbReference>
<dbReference type="SUPFAM" id="SSF49464">
    <property type="entry name" value="Carboxypeptidase regulatory domain-like"/>
    <property type="match status" value="1"/>
</dbReference>
<dbReference type="STRING" id="1249483.LEP1GSC202_0608"/>
<gene>
    <name evidence="1" type="ORF">LEP1GSC202_0608</name>
</gene>
<name>A0A5E8HG87_9LEPT</name>
<evidence type="ECO:0000313" key="1">
    <source>
        <dbReference type="EMBL" id="EOQ90284.1"/>
    </source>
</evidence>
<dbReference type="EMBL" id="AOGX02000013">
    <property type="protein sequence ID" value="EOQ90284.1"/>
    <property type="molecule type" value="Genomic_DNA"/>
</dbReference>
<dbReference type="AlphaFoldDB" id="A0A5E8HG87"/>
<organism evidence="1 2">
    <name type="scientific">Leptospira yanagawae serovar Saopaulo str. Sao Paulo = ATCC 700523</name>
    <dbReference type="NCBI Taxonomy" id="1249483"/>
    <lineage>
        <taxon>Bacteria</taxon>
        <taxon>Pseudomonadati</taxon>
        <taxon>Spirochaetota</taxon>
        <taxon>Spirochaetia</taxon>
        <taxon>Leptospirales</taxon>
        <taxon>Leptospiraceae</taxon>
        <taxon>Leptospira</taxon>
    </lineage>
</organism>
<evidence type="ECO:0000313" key="2">
    <source>
        <dbReference type="Proteomes" id="UP000013996"/>
    </source>
</evidence>
<dbReference type="OrthoDB" id="329022at2"/>
<dbReference type="InterPro" id="IPR008969">
    <property type="entry name" value="CarboxyPept-like_regulatory"/>
</dbReference>
<comment type="caution">
    <text evidence="1">The sequence shown here is derived from an EMBL/GenBank/DDBJ whole genome shotgun (WGS) entry which is preliminary data.</text>
</comment>
<reference evidence="1 2" key="1">
    <citation type="submission" date="2013-04" db="EMBL/GenBank/DDBJ databases">
        <authorList>
            <person name="Harkins D.M."/>
            <person name="Durkin A.S."/>
            <person name="Brinkac L.M."/>
            <person name="Haft D.H."/>
            <person name="Selengut J.D."/>
            <person name="Sanka R."/>
            <person name="DePew J."/>
            <person name="Purushe J."/>
            <person name="Hartskeerl R.A."/>
            <person name="Ahmed A."/>
            <person name="van der Linden H."/>
            <person name="Goris M.G.A."/>
            <person name="Vinetz J.M."/>
            <person name="Sutton G.G."/>
            <person name="Nierman W.C."/>
            <person name="Fouts D.E."/>
        </authorList>
    </citation>
    <scope>NUCLEOTIDE SEQUENCE [LARGE SCALE GENOMIC DNA]</scope>
    <source>
        <strain evidence="1 2">Sao Paulo</strain>
    </source>
</reference>
<dbReference type="Gene3D" id="2.60.40.1120">
    <property type="entry name" value="Carboxypeptidase-like, regulatory domain"/>
    <property type="match status" value="1"/>
</dbReference>
<proteinExistence type="predicted"/>
<dbReference type="RefSeq" id="WP_015676305.1">
    <property type="nucleotide sequence ID" value="NZ_AOGX02000013.1"/>
</dbReference>
<accession>A0A5E8HG87</accession>
<sequence length="273" mass="29776">MKAQFSTIRILAISKLARGICIFFLPFLLAQNCYYNPVVYDLLNPIKSEDQSAFLSLLGLVPRSFRITGQLMSNGSAVSEATVRVSGSNDSSASSTTDTSGRFQLNAPTGTVTLEVDHMGTVFKIELSITPPIAAIVSIENSTYSVINLEVYPSNAESPTYLELTFSMPYDGLQIDEFNFFGTVSSGFEFQFSEAIELPSDNDIWRAQNFIITPSLSFNSTAISGSTVDIMVDNGSYIPETDYYLTIMPGIKSTSGKSVKMTVIHFYVGALAL</sequence>
<protein>
    <submittedName>
        <fullName evidence="1">Cna protein B-type domain protein</fullName>
    </submittedName>
</protein>